<keyword evidence="1" id="KW-0472">Membrane</keyword>
<dbReference type="Proteomes" id="UP000285710">
    <property type="component" value="Unassembled WGS sequence"/>
</dbReference>
<dbReference type="GO" id="GO:0004190">
    <property type="term" value="F:aspartic-type endopeptidase activity"/>
    <property type="evidence" value="ECO:0007669"/>
    <property type="project" value="InterPro"/>
</dbReference>
<dbReference type="Gene3D" id="1.20.120.1220">
    <property type="match status" value="1"/>
</dbReference>
<gene>
    <name evidence="3" type="ORF">D2T33_10825</name>
</gene>
<dbReference type="EMBL" id="SAUW01000010">
    <property type="protein sequence ID" value="RWR11725.1"/>
    <property type="molecule type" value="Genomic_DNA"/>
</dbReference>
<evidence type="ECO:0000256" key="1">
    <source>
        <dbReference type="SAM" id="Phobius"/>
    </source>
</evidence>
<name>A0A443IUF4_9RHOB</name>
<reference evidence="3 4" key="1">
    <citation type="submission" date="2019-01" db="EMBL/GenBank/DDBJ databases">
        <title>Sinorhodobacter populi sp. nov. isolated from the symptomatic bark tissue of Populus euramericana canker.</title>
        <authorList>
            <person name="Xu G."/>
        </authorList>
    </citation>
    <scope>NUCLEOTIDE SEQUENCE [LARGE SCALE GENOMIC DNA]</scope>
    <source>
        <strain evidence="3 4">2D-5</strain>
    </source>
</reference>
<accession>A0A443IUF4</accession>
<dbReference type="InterPro" id="IPR000045">
    <property type="entry name" value="Prepilin_IV_endopep_pep"/>
</dbReference>
<organism evidence="3 4">
    <name type="scientific">Paenirhodobacter populi</name>
    <dbReference type="NCBI Taxonomy" id="2306993"/>
    <lineage>
        <taxon>Bacteria</taxon>
        <taxon>Pseudomonadati</taxon>
        <taxon>Pseudomonadota</taxon>
        <taxon>Alphaproteobacteria</taxon>
        <taxon>Rhodobacterales</taxon>
        <taxon>Rhodobacter group</taxon>
        <taxon>Paenirhodobacter</taxon>
    </lineage>
</organism>
<proteinExistence type="predicted"/>
<evidence type="ECO:0000259" key="2">
    <source>
        <dbReference type="Pfam" id="PF01478"/>
    </source>
</evidence>
<feature type="transmembrane region" description="Helical" evidence="1">
    <location>
        <begin position="147"/>
        <end position="167"/>
    </location>
</feature>
<feature type="transmembrane region" description="Helical" evidence="1">
    <location>
        <begin position="105"/>
        <end position="126"/>
    </location>
</feature>
<keyword evidence="1" id="KW-0812">Transmembrane</keyword>
<protein>
    <recommendedName>
        <fullName evidence="2">Prepilin type IV endopeptidase peptidase domain-containing protein</fullName>
    </recommendedName>
</protein>
<reference evidence="3 4" key="2">
    <citation type="submission" date="2019-01" db="EMBL/GenBank/DDBJ databases">
        <authorList>
            <person name="Li Y."/>
        </authorList>
    </citation>
    <scope>NUCLEOTIDE SEQUENCE [LARGE SCALE GENOMIC DNA]</scope>
    <source>
        <strain evidence="3 4">2D-5</strain>
    </source>
</reference>
<dbReference type="AlphaFoldDB" id="A0A443IUF4"/>
<dbReference type="Pfam" id="PF01478">
    <property type="entry name" value="Peptidase_A24"/>
    <property type="match status" value="1"/>
</dbReference>
<dbReference type="GO" id="GO:0016020">
    <property type="term" value="C:membrane"/>
    <property type="evidence" value="ECO:0007669"/>
    <property type="project" value="InterPro"/>
</dbReference>
<feature type="domain" description="Prepilin type IV endopeptidase peptidase" evidence="2">
    <location>
        <begin position="18"/>
        <end position="118"/>
    </location>
</feature>
<keyword evidence="4" id="KW-1185">Reference proteome</keyword>
<evidence type="ECO:0000313" key="3">
    <source>
        <dbReference type="EMBL" id="RWR11725.1"/>
    </source>
</evidence>
<feature type="transmembrane region" description="Helical" evidence="1">
    <location>
        <begin position="39"/>
        <end position="61"/>
    </location>
</feature>
<dbReference type="RefSeq" id="WP_128269785.1">
    <property type="nucleotide sequence ID" value="NZ_SAUW01000010.1"/>
</dbReference>
<keyword evidence="1" id="KW-1133">Transmembrane helix</keyword>
<sequence>MMAPLPPAGQALVFLIAVTPICAWAIFTDLKYMKIRNAAVLALLAVFALIGAVVLPVELWLWRWSNAAVVLAIGVLLHLRAGFGAGDVKFAAAAAPFLDTSLPGLQLIFLLLPVLTVAALLTHRAARALPALRGCAPDWVSWHRADFPFGIPLAATLWFSLALSALAG</sequence>
<comment type="caution">
    <text evidence="3">The sequence shown here is derived from an EMBL/GenBank/DDBJ whole genome shotgun (WGS) entry which is preliminary data.</text>
</comment>
<evidence type="ECO:0000313" key="4">
    <source>
        <dbReference type="Proteomes" id="UP000285710"/>
    </source>
</evidence>